<dbReference type="GO" id="GO:0019933">
    <property type="term" value="P:cAMP-mediated signaling"/>
    <property type="evidence" value="ECO:0007669"/>
    <property type="project" value="TreeGrafter"/>
</dbReference>
<dbReference type="InterPro" id="IPR013992">
    <property type="entry name" value="Adenylate_cyclase-assoc_CAP_N"/>
</dbReference>
<comment type="caution">
    <text evidence="3">The sequence shown here is derived from an EMBL/GenBank/DDBJ whole genome shotgun (WGS) entry which is preliminary data.</text>
</comment>
<dbReference type="Proteomes" id="UP000287651">
    <property type="component" value="Unassembled WGS sequence"/>
</dbReference>
<dbReference type="GO" id="GO:0003779">
    <property type="term" value="F:actin binding"/>
    <property type="evidence" value="ECO:0007669"/>
    <property type="project" value="InterPro"/>
</dbReference>
<evidence type="ECO:0000313" key="3">
    <source>
        <dbReference type="EMBL" id="RRT60116.1"/>
    </source>
</evidence>
<proteinExistence type="predicted"/>
<reference evidence="3 4" key="1">
    <citation type="journal article" date="2014" name="Agronomy (Basel)">
        <title>A Draft Genome Sequence for Ensete ventricosum, the Drought-Tolerant Tree Against Hunger.</title>
        <authorList>
            <person name="Harrison J."/>
            <person name="Moore K.A."/>
            <person name="Paszkiewicz K."/>
            <person name="Jones T."/>
            <person name="Grant M."/>
            <person name="Ambacheew D."/>
            <person name="Muzemil S."/>
            <person name="Studholme D.J."/>
        </authorList>
    </citation>
    <scope>NUCLEOTIDE SEQUENCE [LARGE SCALE GENOMIC DNA]</scope>
</reference>
<evidence type="ECO:0000313" key="4">
    <source>
        <dbReference type="Proteomes" id="UP000287651"/>
    </source>
</evidence>
<dbReference type="GO" id="GO:0007015">
    <property type="term" value="P:actin filament organization"/>
    <property type="evidence" value="ECO:0007669"/>
    <property type="project" value="TreeGrafter"/>
</dbReference>
<dbReference type="PANTHER" id="PTHR10652:SF0">
    <property type="entry name" value="ADENYLYL CYCLASE-ASSOCIATED PROTEIN"/>
    <property type="match status" value="1"/>
</dbReference>
<dbReference type="GO" id="GO:0008179">
    <property type="term" value="F:adenylate cyclase binding"/>
    <property type="evidence" value="ECO:0007669"/>
    <property type="project" value="TreeGrafter"/>
</dbReference>
<organism evidence="3 4">
    <name type="scientific">Ensete ventricosum</name>
    <name type="common">Abyssinian banana</name>
    <name type="synonym">Musa ensete</name>
    <dbReference type="NCBI Taxonomy" id="4639"/>
    <lineage>
        <taxon>Eukaryota</taxon>
        <taxon>Viridiplantae</taxon>
        <taxon>Streptophyta</taxon>
        <taxon>Embryophyta</taxon>
        <taxon>Tracheophyta</taxon>
        <taxon>Spermatophyta</taxon>
        <taxon>Magnoliopsida</taxon>
        <taxon>Liliopsida</taxon>
        <taxon>Zingiberales</taxon>
        <taxon>Musaceae</taxon>
        <taxon>Ensete</taxon>
    </lineage>
</organism>
<dbReference type="InterPro" id="IPR036222">
    <property type="entry name" value="CAP_N_sf"/>
</dbReference>
<protein>
    <recommendedName>
        <fullName evidence="2">CAP N-terminal domain-containing protein</fullName>
    </recommendedName>
</protein>
<dbReference type="InterPro" id="IPR001837">
    <property type="entry name" value="Adenylate_cyclase-assoc_CAP"/>
</dbReference>
<feature type="domain" description="CAP N-terminal" evidence="2">
    <location>
        <begin position="46"/>
        <end position="143"/>
    </location>
</feature>
<dbReference type="Pfam" id="PF01213">
    <property type="entry name" value="CAP_N-CM"/>
    <property type="match status" value="1"/>
</dbReference>
<evidence type="ECO:0000259" key="2">
    <source>
        <dbReference type="Pfam" id="PF21938"/>
    </source>
</evidence>
<dbReference type="PANTHER" id="PTHR10652">
    <property type="entry name" value="ADENYLYL CYCLASE-ASSOCIATED PROTEIN"/>
    <property type="match status" value="1"/>
</dbReference>
<name>A0A426Z841_ENSVE</name>
<dbReference type="SUPFAM" id="SSF101278">
    <property type="entry name" value="N-terminal domain of adenylylcyclase associated protein, CAP"/>
    <property type="match status" value="1"/>
</dbReference>
<accession>A0A426Z841</accession>
<dbReference type="InterPro" id="IPR018106">
    <property type="entry name" value="CAP_CS_N"/>
</dbReference>
<dbReference type="InterPro" id="IPR053950">
    <property type="entry name" value="CAP_N"/>
</dbReference>
<dbReference type="EMBL" id="AMZH03007922">
    <property type="protein sequence ID" value="RRT60116.1"/>
    <property type="molecule type" value="Genomic_DNA"/>
</dbReference>
<feature type="region of interest" description="Disordered" evidence="1">
    <location>
        <begin position="162"/>
        <end position="209"/>
    </location>
</feature>
<dbReference type="PROSITE" id="PS01088">
    <property type="entry name" value="CAP_1"/>
    <property type="match status" value="1"/>
</dbReference>
<gene>
    <name evidence="3" type="ORF">B296_00025712</name>
</gene>
<dbReference type="AlphaFoldDB" id="A0A426Z841"/>
<dbReference type="GO" id="GO:0005737">
    <property type="term" value="C:cytoplasm"/>
    <property type="evidence" value="ECO:0007669"/>
    <property type="project" value="TreeGrafter"/>
</dbReference>
<dbReference type="Gene3D" id="1.25.40.330">
    <property type="entry name" value="Adenylate cyclase-associated CAP, N-terminal domain"/>
    <property type="match status" value="1"/>
</dbReference>
<dbReference type="Pfam" id="PF21938">
    <property type="entry name" value="CAP_N"/>
    <property type="match status" value="1"/>
</dbReference>
<evidence type="ECO:0000256" key="1">
    <source>
        <dbReference type="SAM" id="MobiDB-lite"/>
    </source>
</evidence>
<sequence>MEQALLTRLESAVARLETLSASGSAPSVSSRDLPGAPALDPAISAFEDLVADSLGRVSDAAGKIGGQVLDATKVLEEAFAALRELLVKAKRSQKPDLAGIAEFLKPLNNVMVKANSLTEGKRSDYFNHSKTVADSLTALAWIGLAWGSLNSASLSSTSITKAPTASIPASPPPPKAPLCSTESVPSRPKEGMSAVFDEISSGKSVTAGI</sequence>